<proteinExistence type="inferred from homology"/>
<dbReference type="InterPro" id="IPR001000">
    <property type="entry name" value="GH10_dom"/>
</dbReference>
<gene>
    <name evidence="9" type="ORF">I5677_04595</name>
</gene>
<keyword evidence="4 6" id="KW-0326">Glycosidase</keyword>
<evidence type="ECO:0000256" key="3">
    <source>
        <dbReference type="ARBA" id="ARBA00023277"/>
    </source>
</evidence>
<evidence type="ECO:0000256" key="5">
    <source>
        <dbReference type="ARBA" id="ARBA00023326"/>
    </source>
</evidence>
<accession>A0A8J7KZG7</accession>
<dbReference type="Pfam" id="PF00331">
    <property type="entry name" value="Glyco_hydro_10"/>
    <property type="match status" value="1"/>
</dbReference>
<keyword evidence="10" id="KW-1185">Reference proteome</keyword>
<dbReference type="InterPro" id="IPR044846">
    <property type="entry name" value="GH10"/>
</dbReference>
<dbReference type="PRINTS" id="PR00134">
    <property type="entry name" value="GLHYDRLASE10"/>
</dbReference>
<dbReference type="EC" id="3.2.1.8" evidence="6"/>
<dbReference type="PROSITE" id="PS51760">
    <property type="entry name" value="GH10_2"/>
    <property type="match status" value="1"/>
</dbReference>
<dbReference type="AlphaFoldDB" id="A0A8J7KZG7"/>
<evidence type="ECO:0000256" key="6">
    <source>
        <dbReference type="RuleBase" id="RU361174"/>
    </source>
</evidence>
<dbReference type="Proteomes" id="UP000623269">
    <property type="component" value="Unassembled WGS sequence"/>
</dbReference>
<evidence type="ECO:0000313" key="9">
    <source>
        <dbReference type="EMBL" id="MBH1940173.1"/>
    </source>
</evidence>
<reference evidence="9" key="1">
    <citation type="submission" date="2020-12" db="EMBL/GenBank/DDBJ databases">
        <title>M. sibirica DSM 26468T genome.</title>
        <authorList>
            <person name="Thieme N."/>
            <person name="Rettenmaier R."/>
            <person name="Zverlov V."/>
            <person name="Liebl W."/>
        </authorList>
    </citation>
    <scope>NUCLEOTIDE SEQUENCE</scope>
    <source>
        <strain evidence="9">DSM 26468</strain>
    </source>
</reference>
<feature type="domain" description="GH10" evidence="8">
    <location>
        <begin position="90"/>
        <end position="455"/>
    </location>
</feature>
<dbReference type="InterPro" id="IPR017853">
    <property type="entry name" value="GH"/>
</dbReference>
<dbReference type="EMBL" id="JAEAGR010000003">
    <property type="protein sequence ID" value="MBH1940173.1"/>
    <property type="molecule type" value="Genomic_DNA"/>
</dbReference>
<organism evidence="9 10">
    <name type="scientific">Mobilitalea sibirica</name>
    <dbReference type="NCBI Taxonomy" id="1462919"/>
    <lineage>
        <taxon>Bacteria</taxon>
        <taxon>Bacillati</taxon>
        <taxon>Bacillota</taxon>
        <taxon>Clostridia</taxon>
        <taxon>Lachnospirales</taxon>
        <taxon>Lachnospiraceae</taxon>
        <taxon>Mobilitalea</taxon>
    </lineage>
</organism>
<protein>
    <recommendedName>
        <fullName evidence="6">Beta-xylanase</fullName>
        <ecNumber evidence="6">3.2.1.8</ecNumber>
    </recommendedName>
</protein>
<dbReference type="GO" id="GO:0031176">
    <property type="term" value="F:endo-1,4-beta-xylanase activity"/>
    <property type="evidence" value="ECO:0007669"/>
    <property type="project" value="UniProtKB-EC"/>
</dbReference>
<dbReference type="PROSITE" id="PS51257">
    <property type="entry name" value="PROKAR_LIPOPROTEIN"/>
    <property type="match status" value="1"/>
</dbReference>
<evidence type="ECO:0000256" key="2">
    <source>
        <dbReference type="ARBA" id="ARBA00022801"/>
    </source>
</evidence>
<dbReference type="SMART" id="SM00633">
    <property type="entry name" value="Glyco_10"/>
    <property type="match status" value="1"/>
</dbReference>
<comment type="catalytic activity">
    <reaction evidence="6">
        <text>Endohydrolysis of (1-&gt;4)-beta-D-xylosidic linkages in xylans.</text>
        <dbReference type="EC" id="3.2.1.8"/>
    </reaction>
</comment>
<sequence length="457" mass="51963">MKRIGIGKRVISIFLFALIVMILIGCSKKDNKANAPMLPIGEISLNSNEASQSNEQAATGKEQKNEHNNEQTIISSGDKLVVDGYDITKATTGTSLKDAYAGYFTMGVAINGSHPSNSTVASDAMAEIMKYHFNSTTFSNLMKPMYLLDQRASMRNYNSGIETPAVNFSSIIDGMEFAKENNIKMRGHVLVWHEQAPDWFFREGYESSGKYVEKETMLMRMENYIKQVLEFTQTQYPGVIYCWDVVNEAVENNEGAYELESGYEIRTNYHSGENLWYKVIGVDYVVKAFEYARKYADPKVKLFYNDYNSFQEAKTQSIYDLVFDLKQKGLVDGLGMQGYMDLVYPEINSGVDNVRSALSKFSDLGLEIHITELTIRSQDKSSQSFRIQADRYEELFKMLIEMDTDGGGPANITNVTFFAIMDEYLFYRNNNNPEYHRLFDGQLQPKPAFYSVLSVVD</sequence>
<dbReference type="PANTHER" id="PTHR31490">
    <property type="entry name" value="GLYCOSYL HYDROLASE"/>
    <property type="match status" value="1"/>
</dbReference>
<keyword evidence="5 6" id="KW-0624">Polysaccharide degradation</keyword>
<name>A0A8J7KZG7_9FIRM</name>
<evidence type="ECO:0000259" key="8">
    <source>
        <dbReference type="PROSITE" id="PS51760"/>
    </source>
</evidence>
<keyword evidence="2 6" id="KW-0378">Hydrolase</keyword>
<evidence type="ECO:0000256" key="7">
    <source>
        <dbReference type="SAM" id="MobiDB-lite"/>
    </source>
</evidence>
<feature type="region of interest" description="Disordered" evidence="7">
    <location>
        <begin position="46"/>
        <end position="71"/>
    </location>
</feature>
<feature type="compositionally biased region" description="Polar residues" evidence="7">
    <location>
        <begin position="46"/>
        <end position="57"/>
    </location>
</feature>
<dbReference type="RefSeq" id="WP_197660391.1">
    <property type="nucleotide sequence ID" value="NZ_JAEAGR010000003.1"/>
</dbReference>
<evidence type="ECO:0000256" key="1">
    <source>
        <dbReference type="ARBA" id="ARBA00007495"/>
    </source>
</evidence>
<comment type="similarity">
    <text evidence="1 6">Belongs to the glycosyl hydrolase 10 (cellulase F) family.</text>
</comment>
<comment type="caution">
    <text evidence="9">The sequence shown here is derived from an EMBL/GenBank/DDBJ whole genome shotgun (WGS) entry which is preliminary data.</text>
</comment>
<dbReference type="Gene3D" id="3.20.20.80">
    <property type="entry name" value="Glycosidases"/>
    <property type="match status" value="1"/>
</dbReference>
<dbReference type="GO" id="GO:0000272">
    <property type="term" value="P:polysaccharide catabolic process"/>
    <property type="evidence" value="ECO:0007669"/>
    <property type="project" value="UniProtKB-KW"/>
</dbReference>
<keyword evidence="3 6" id="KW-0119">Carbohydrate metabolism</keyword>
<dbReference type="PANTHER" id="PTHR31490:SF90">
    <property type="entry name" value="ENDO-1,4-BETA-XYLANASE A"/>
    <property type="match status" value="1"/>
</dbReference>
<evidence type="ECO:0000313" key="10">
    <source>
        <dbReference type="Proteomes" id="UP000623269"/>
    </source>
</evidence>
<dbReference type="SUPFAM" id="SSF51445">
    <property type="entry name" value="(Trans)glycosidases"/>
    <property type="match status" value="1"/>
</dbReference>
<evidence type="ECO:0000256" key="4">
    <source>
        <dbReference type="ARBA" id="ARBA00023295"/>
    </source>
</evidence>